<evidence type="ECO:0000313" key="14">
    <source>
        <dbReference type="EMBL" id="SPQ98643.1"/>
    </source>
</evidence>
<keyword evidence="11" id="KW-0732">Signal</keyword>
<dbReference type="OrthoDB" id="3168162at2759"/>
<evidence type="ECO:0000256" key="9">
    <source>
        <dbReference type="ARBA" id="ARBA00023098"/>
    </source>
</evidence>
<proteinExistence type="inferred from homology"/>
<keyword evidence="8" id="KW-0746">Sphingolipid metabolism</keyword>
<dbReference type="EC" id="2.3.1.50" evidence="5"/>
<evidence type="ECO:0000313" key="13">
    <source>
        <dbReference type="EMBL" id="CEO99090.1"/>
    </source>
</evidence>
<name>A0A0G4IUX5_PLABS</name>
<dbReference type="Proteomes" id="UP000039324">
    <property type="component" value="Unassembled WGS sequence"/>
</dbReference>
<dbReference type="GO" id="GO:0004758">
    <property type="term" value="F:serine C-palmitoyltransferase activity"/>
    <property type="evidence" value="ECO:0007669"/>
    <property type="project" value="TreeGrafter"/>
</dbReference>
<dbReference type="InterPro" id="IPR050087">
    <property type="entry name" value="AON_synthase_class-II"/>
</dbReference>
<accession>A0A0G4IUX5</accession>
<evidence type="ECO:0000256" key="6">
    <source>
        <dbReference type="ARBA" id="ARBA00022679"/>
    </source>
</evidence>
<dbReference type="PANTHER" id="PTHR13693">
    <property type="entry name" value="CLASS II AMINOTRANSFERASE/8-AMINO-7-OXONONANOATE SYNTHASE"/>
    <property type="match status" value="1"/>
</dbReference>
<dbReference type="EMBL" id="CDSF01000089">
    <property type="protein sequence ID" value="CEO99090.1"/>
    <property type="molecule type" value="Genomic_DNA"/>
</dbReference>
<evidence type="ECO:0000313" key="15">
    <source>
        <dbReference type="Proteomes" id="UP000039324"/>
    </source>
</evidence>
<comment type="cofactor">
    <cofactor evidence="1">
        <name>pyridoxal 5'-phosphate</name>
        <dbReference type="ChEBI" id="CHEBI:597326"/>
    </cofactor>
</comment>
<dbReference type="EMBL" id="OVEO01000010">
    <property type="protein sequence ID" value="SPQ98643.1"/>
    <property type="molecule type" value="Genomic_DNA"/>
</dbReference>
<dbReference type="InterPro" id="IPR015424">
    <property type="entry name" value="PyrdxlP-dep_Trfase"/>
</dbReference>
<geneLocation type="mitochondrion" evidence="14"/>
<gene>
    <name evidence="13" type="ORF">PBRA_007204</name>
    <name evidence="14" type="ORF">PLBR_LOCUS5858</name>
</gene>
<keyword evidence="7" id="KW-0663">Pyridoxal phosphate</keyword>
<evidence type="ECO:0000256" key="11">
    <source>
        <dbReference type="SAM" id="SignalP"/>
    </source>
</evidence>
<dbReference type="Gene3D" id="3.40.640.10">
    <property type="entry name" value="Type I PLP-dependent aspartate aminotransferase-like (Major domain)"/>
    <property type="match status" value="1"/>
</dbReference>
<dbReference type="InterPro" id="IPR015421">
    <property type="entry name" value="PyrdxlP-dep_Trfase_major"/>
</dbReference>
<comment type="similarity">
    <text evidence="4">Belongs to the class-II pyridoxal-phosphate-dependent aminotransferase family.</text>
</comment>
<dbReference type="PANTHER" id="PTHR13693:SF2">
    <property type="entry name" value="SERINE PALMITOYLTRANSFERASE 1"/>
    <property type="match status" value="1"/>
</dbReference>
<keyword evidence="14" id="KW-0496">Mitochondrion</keyword>
<organism evidence="13 15">
    <name type="scientific">Plasmodiophora brassicae</name>
    <name type="common">Clubroot disease agent</name>
    <dbReference type="NCBI Taxonomy" id="37360"/>
    <lineage>
        <taxon>Eukaryota</taxon>
        <taxon>Sar</taxon>
        <taxon>Rhizaria</taxon>
        <taxon>Endomyxa</taxon>
        <taxon>Phytomyxea</taxon>
        <taxon>Plasmodiophorida</taxon>
        <taxon>Plasmodiophoridae</taxon>
        <taxon>Plasmodiophora</taxon>
    </lineage>
</organism>
<reference evidence="13 15" key="1">
    <citation type="submission" date="2015-02" db="EMBL/GenBank/DDBJ databases">
        <authorList>
            <person name="Chooi Y.-H."/>
        </authorList>
    </citation>
    <scope>NUCLEOTIDE SEQUENCE [LARGE SCALE GENOMIC DNA]</scope>
    <source>
        <strain evidence="13">E3</strain>
    </source>
</reference>
<dbReference type="Pfam" id="PF00155">
    <property type="entry name" value="Aminotran_1_2"/>
    <property type="match status" value="1"/>
</dbReference>
<dbReference type="GO" id="GO:0046513">
    <property type="term" value="P:ceramide biosynthetic process"/>
    <property type="evidence" value="ECO:0007669"/>
    <property type="project" value="TreeGrafter"/>
</dbReference>
<evidence type="ECO:0000256" key="2">
    <source>
        <dbReference type="ARBA" id="ARBA00004760"/>
    </source>
</evidence>
<evidence type="ECO:0000256" key="1">
    <source>
        <dbReference type="ARBA" id="ARBA00001933"/>
    </source>
</evidence>
<dbReference type="Gene3D" id="3.90.1150.10">
    <property type="entry name" value="Aspartate Aminotransferase, domain 1"/>
    <property type="match status" value="1"/>
</dbReference>
<dbReference type="AlphaFoldDB" id="A0A0G4IUX5"/>
<keyword evidence="6" id="KW-0808">Transferase</keyword>
<dbReference type="InterPro" id="IPR004839">
    <property type="entry name" value="Aminotransferase_I/II_large"/>
</dbReference>
<keyword evidence="10" id="KW-0012">Acyltransferase</keyword>
<dbReference type="GO" id="GO:0030170">
    <property type="term" value="F:pyridoxal phosphate binding"/>
    <property type="evidence" value="ECO:0007669"/>
    <property type="project" value="InterPro"/>
</dbReference>
<dbReference type="GO" id="GO:0046512">
    <property type="term" value="P:sphingosine biosynthetic process"/>
    <property type="evidence" value="ECO:0007669"/>
    <property type="project" value="TreeGrafter"/>
</dbReference>
<keyword evidence="15" id="KW-1185">Reference proteome</keyword>
<evidence type="ECO:0000256" key="10">
    <source>
        <dbReference type="ARBA" id="ARBA00023315"/>
    </source>
</evidence>
<feature type="domain" description="Aminotransferase class I/classII large" evidence="12">
    <location>
        <begin position="132"/>
        <end position="421"/>
    </location>
</feature>
<sequence length="513" mass="56019">MRALSWTAPVLVCLSLLCGGSVVTRSNPFDMVGSLVATLLRSWMLYIQATFNENPGHVIIETACIAAIFYLLFHRRFDPGEQQKLSLKEEEELLKEWVPQPLTPTVSKPFAPPVMTSATDNGFVTVASETAKKLNLSTCDFLGLSGMQSIKDACKQTIMQYGVGSCSPRGFYGTVTPHLLFEEEMAKFMGAEAAILYSDSLATVSSIVAAFSKAGDLIICDDGVRNDVLAGVSLSRSHVIFFKHNDMEDLERILENVAAADRKRSRKSLNRRFIVVEGVYQNYGDICPLEVVVDLKKRYHYRIILDDSLGFGVLGTTGRGTCEMKGIPVQDIDIWCTRMDTAMASVGGVCCGSLQVVEHQRLGAAGYVFSASSPMFSCTAAVEALKVIDAEPERAERVRANGNLLRAELRSIEGVVVGGSTDSPLTHLRLSTSDAEEHSLGLYRRVAQSLFDNDDILVSVSSFTPHQKMAPPPSICLYVGCHSTREQIIDVAKRVAAAFASALEQPARKKPNE</sequence>
<comment type="pathway">
    <text evidence="3">Sphingolipid metabolism.</text>
</comment>
<dbReference type="SUPFAM" id="SSF53383">
    <property type="entry name" value="PLP-dependent transferases"/>
    <property type="match status" value="1"/>
</dbReference>
<dbReference type="InterPro" id="IPR015422">
    <property type="entry name" value="PyrdxlP-dep_Trfase_small"/>
</dbReference>
<feature type="signal peptide" evidence="11">
    <location>
        <begin position="1"/>
        <end position="26"/>
    </location>
</feature>
<evidence type="ECO:0000313" key="16">
    <source>
        <dbReference type="Proteomes" id="UP000290189"/>
    </source>
</evidence>
<comment type="pathway">
    <text evidence="2">Lipid metabolism; sphingolipid metabolism.</text>
</comment>
<evidence type="ECO:0000256" key="7">
    <source>
        <dbReference type="ARBA" id="ARBA00022898"/>
    </source>
</evidence>
<dbReference type="GO" id="GO:0016020">
    <property type="term" value="C:membrane"/>
    <property type="evidence" value="ECO:0007669"/>
    <property type="project" value="GOC"/>
</dbReference>
<reference evidence="14 16" key="2">
    <citation type="submission" date="2018-03" db="EMBL/GenBank/DDBJ databases">
        <authorList>
            <person name="Fogelqvist J."/>
        </authorList>
    </citation>
    <scope>NUCLEOTIDE SEQUENCE [LARGE SCALE GENOMIC DNA]</scope>
</reference>
<evidence type="ECO:0000256" key="3">
    <source>
        <dbReference type="ARBA" id="ARBA00004991"/>
    </source>
</evidence>
<evidence type="ECO:0000256" key="5">
    <source>
        <dbReference type="ARBA" id="ARBA00013220"/>
    </source>
</evidence>
<protein>
    <recommendedName>
        <fullName evidence="5">serine C-palmitoyltransferase</fullName>
        <ecNumber evidence="5">2.3.1.50</ecNumber>
    </recommendedName>
</protein>
<dbReference type="STRING" id="37360.A0A0G4IUX5"/>
<dbReference type="GO" id="GO:0005783">
    <property type="term" value="C:endoplasmic reticulum"/>
    <property type="evidence" value="ECO:0007669"/>
    <property type="project" value="TreeGrafter"/>
</dbReference>
<dbReference type="Proteomes" id="UP000290189">
    <property type="component" value="Unassembled WGS sequence"/>
</dbReference>
<evidence type="ECO:0000259" key="12">
    <source>
        <dbReference type="Pfam" id="PF00155"/>
    </source>
</evidence>
<keyword evidence="9" id="KW-0443">Lipid metabolism</keyword>
<evidence type="ECO:0000256" key="8">
    <source>
        <dbReference type="ARBA" id="ARBA00022919"/>
    </source>
</evidence>
<dbReference type="OMA" id="LTKYGCG"/>
<feature type="chain" id="PRO_5033223340" description="serine C-palmitoyltransferase" evidence="11">
    <location>
        <begin position="27"/>
        <end position="513"/>
    </location>
</feature>
<evidence type="ECO:0000256" key="4">
    <source>
        <dbReference type="ARBA" id="ARBA00008392"/>
    </source>
</evidence>